<dbReference type="Proteomes" id="UP000501690">
    <property type="component" value="Linkage Group LG8"/>
</dbReference>
<evidence type="ECO:0000256" key="1">
    <source>
        <dbReference type="SAM" id="MobiDB-lite"/>
    </source>
</evidence>
<name>A0A4D6MWP7_VIGUN</name>
<proteinExistence type="predicted"/>
<keyword evidence="3" id="KW-1185">Reference proteome</keyword>
<evidence type="ECO:0000313" key="2">
    <source>
        <dbReference type="EMBL" id="QCE04559.1"/>
    </source>
</evidence>
<reference evidence="2 3" key="1">
    <citation type="submission" date="2019-04" db="EMBL/GenBank/DDBJ databases">
        <title>An improved genome assembly and genetic linkage map for asparagus bean, Vigna unguiculata ssp. sesquipedialis.</title>
        <authorList>
            <person name="Xia Q."/>
            <person name="Zhang R."/>
            <person name="Dong Y."/>
        </authorList>
    </citation>
    <scope>NUCLEOTIDE SEQUENCE [LARGE SCALE GENOMIC DNA]</scope>
    <source>
        <tissue evidence="2">Leaf</tissue>
    </source>
</reference>
<organism evidence="2 3">
    <name type="scientific">Vigna unguiculata</name>
    <name type="common">Cowpea</name>
    <dbReference type="NCBI Taxonomy" id="3917"/>
    <lineage>
        <taxon>Eukaryota</taxon>
        <taxon>Viridiplantae</taxon>
        <taxon>Streptophyta</taxon>
        <taxon>Embryophyta</taxon>
        <taxon>Tracheophyta</taxon>
        <taxon>Spermatophyta</taxon>
        <taxon>Magnoliopsida</taxon>
        <taxon>eudicotyledons</taxon>
        <taxon>Gunneridae</taxon>
        <taxon>Pentapetalae</taxon>
        <taxon>rosids</taxon>
        <taxon>fabids</taxon>
        <taxon>Fabales</taxon>
        <taxon>Fabaceae</taxon>
        <taxon>Papilionoideae</taxon>
        <taxon>50 kb inversion clade</taxon>
        <taxon>NPAAA clade</taxon>
        <taxon>indigoferoid/millettioid clade</taxon>
        <taxon>Phaseoleae</taxon>
        <taxon>Vigna</taxon>
    </lineage>
</organism>
<dbReference type="EMBL" id="CP039352">
    <property type="protein sequence ID" value="QCE04559.1"/>
    <property type="molecule type" value="Genomic_DNA"/>
</dbReference>
<dbReference type="AlphaFoldDB" id="A0A4D6MWP7"/>
<gene>
    <name evidence="2" type="ORF">DEO72_LG8g2595</name>
</gene>
<accession>A0A4D6MWP7</accession>
<sequence>MRRSLGGNVSQPGTRHTPEPMFHGYCPAATTHRQVLLALRISLTPLSPADLSHAARCYTINMLATALASNQLDVFKNSVICIRLTIYRSIFDNLTQGYN</sequence>
<feature type="region of interest" description="Disordered" evidence="1">
    <location>
        <begin position="1"/>
        <end position="22"/>
    </location>
</feature>
<protein>
    <submittedName>
        <fullName evidence="2">Uncharacterized protein</fullName>
    </submittedName>
</protein>
<evidence type="ECO:0000313" key="3">
    <source>
        <dbReference type="Proteomes" id="UP000501690"/>
    </source>
</evidence>